<dbReference type="GO" id="GO:0016114">
    <property type="term" value="P:terpenoid biosynthetic process"/>
    <property type="evidence" value="ECO:0007669"/>
    <property type="project" value="InterPro"/>
</dbReference>
<dbReference type="PANTHER" id="PTHR30454:SF0">
    <property type="entry name" value="4-HYDROXY-3-METHYLBUT-2-EN-1-YL DIPHOSPHATE SYNTHASE (FERREDOXIN), CHLOROPLASTIC"/>
    <property type="match status" value="1"/>
</dbReference>
<dbReference type="InterPro" id="IPR004588">
    <property type="entry name" value="IspG_bac-typ"/>
</dbReference>
<evidence type="ECO:0000256" key="1">
    <source>
        <dbReference type="ARBA" id="ARBA00022485"/>
    </source>
</evidence>
<dbReference type="SUPFAM" id="SSF51717">
    <property type="entry name" value="Dihydropteroate synthetase-like"/>
    <property type="match status" value="1"/>
</dbReference>
<proteinExistence type="inferred from homology"/>
<dbReference type="InterPro" id="IPR058579">
    <property type="entry name" value="IspG_C"/>
</dbReference>
<reference evidence="10 11" key="1">
    <citation type="submission" date="2019-07" db="EMBL/GenBank/DDBJ databases">
        <title>Genomic Encyclopedia of Type Strains, Phase I: the one thousand microbial genomes (KMG-I) project.</title>
        <authorList>
            <person name="Kyrpides N."/>
        </authorList>
    </citation>
    <scope>NUCLEOTIDE SEQUENCE [LARGE SCALE GENOMIC DNA]</scope>
    <source>
        <strain evidence="10 11">DSM 13558</strain>
    </source>
</reference>
<dbReference type="NCBIfam" id="NF001540">
    <property type="entry name" value="PRK00366.1"/>
    <property type="match status" value="1"/>
</dbReference>
<comment type="function">
    <text evidence="7">Converts 2C-methyl-D-erythritol 2,4-cyclodiphosphate (ME-2,4cPP) into 1-hydroxy-2-methyl-2-(E)-butenyl 4-diphosphate.</text>
</comment>
<dbReference type="Pfam" id="PF26540">
    <property type="entry name" value="GcpE_C"/>
    <property type="match status" value="1"/>
</dbReference>
<evidence type="ECO:0000256" key="2">
    <source>
        <dbReference type="ARBA" id="ARBA00022723"/>
    </source>
</evidence>
<dbReference type="Proteomes" id="UP000315343">
    <property type="component" value="Unassembled WGS sequence"/>
</dbReference>
<evidence type="ECO:0000256" key="7">
    <source>
        <dbReference type="HAMAP-Rule" id="MF_00159"/>
    </source>
</evidence>
<evidence type="ECO:0000256" key="3">
    <source>
        <dbReference type="ARBA" id="ARBA00023002"/>
    </source>
</evidence>
<evidence type="ECO:0000259" key="9">
    <source>
        <dbReference type="Pfam" id="PF26540"/>
    </source>
</evidence>
<comment type="caution">
    <text evidence="10">The sequence shown here is derived from an EMBL/GenBank/DDBJ whole genome shotgun (WGS) entry which is preliminary data.</text>
</comment>
<accession>A0A562JGQ3</accession>
<organism evidence="10 11">
    <name type="scientific">Sedimentibacter saalensis</name>
    <dbReference type="NCBI Taxonomy" id="130788"/>
    <lineage>
        <taxon>Bacteria</taxon>
        <taxon>Bacillati</taxon>
        <taxon>Bacillota</taxon>
        <taxon>Tissierellia</taxon>
        <taxon>Sedimentibacter</taxon>
    </lineage>
</organism>
<dbReference type="UniPathway" id="UPA00056">
    <property type="reaction ID" value="UER00096"/>
</dbReference>
<keyword evidence="4 7" id="KW-0408">Iron</keyword>
<protein>
    <recommendedName>
        <fullName evidence="7">4-hydroxy-3-methylbut-2-en-1-yl diphosphate synthase (flavodoxin)</fullName>
        <ecNumber evidence="7">1.17.7.3</ecNumber>
    </recommendedName>
    <alternativeName>
        <fullName evidence="7">1-hydroxy-2-methyl-2-(E)-butenyl 4-diphosphate synthase</fullName>
    </alternativeName>
</protein>
<evidence type="ECO:0000256" key="5">
    <source>
        <dbReference type="ARBA" id="ARBA00023014"/>
    </source>
</evidence>
<keyword evidence="11" id="KW-1185">Reference proteome</keyword>
<dbReference type="FunFam" id="3.20.20.20:FF:000001">
    <property type="entry name" value="4-hydroxy-3-methylbut-2-en-1-yl diphosphate synthase (flavodoxin)"/>
    <property type="match status" value="1"/>
</dbReference>
<dbReference type="GO" id="GO:0141197">
    <property type="term" value="F:4-hydroxy-3-methylbut-2-enyl-diphosphate synthase activity (flavodoxin)"/>
    <property type="evidence" value="ECO:0007669"/>
    <property type="project" value="UniProtKB-EC"/>
</dbReference>
<dbReference type="PANTHER" id="PTHR30454">
    <property type="entry name" value="4-HYDROXY-3-METHYLBUT-2-EN-1-YL DIPHOSPHATE SYNTHASE"/>
    <property type="match status" value="1"/>
</dbReference>
<feature type="binding site" evidence="7">
    <location>
        <position position="271"/>
    </location>
    <ligand>
        <name>[4Fe-4S] cluster</name>
        <dbReference type="ChEBI" id="CHEBI:49883"/>
    </ligand>
</feature>
<dbReference type="EC" id="1.17.7.3" evidence="7"/>
<dbReference type="EMBL" id="VLKH01000002">
    <property type="protein sequence ID" value="TWH82330.1"/>
    <property type="molecule type" value="Genomic_DNA"/>
</dbReference>
<evidence type="ECO:0000313" key="11">
    <source>
        <dbReference type="Proteomes" id="UP000315343"/>
    </source>
</evidence>
<keyword evidence="5 7" id="KW-0411">Iron-sulfur</keyword>
<dbReference type="InterPro" id="IPR011005">
    <property type="entry name" value="Dihydropteroate_synth-like_sf"/>
</dbReference>
<feature type="binding site" evidence="7">
    <location>
        <position position="303"/>
    </location>
    <ligand>
        <name>[4Fe-4S] cluster</name>
        <dbReference type="ChEBI" id="CHEBI:49883"/>
    </ligand>
</feature>
<feature type="binding site" evidence="7">
    <location>
        <position position="310"/>
    </location>
    <ligand>
        <name>[4Fe-4S] cluster</name>
        <dbReference type="ChEBI" id="CHEBI:49883"/>
    </ligand>
</feature>
<feature type="domain" description="IspG TIM-barrel" evidence="8">
    <location>
        <begin position="10"/>
        <end position="249"/>
    </location>
</feature>
<dbReference type="InterPro" id="IPR045854">
    <property type="entry name" value="NO2/SO3_Rdtase_4Fe4S_sf"/>
</dbReference>
<dbReference type="OrthoDB" id="9803214at2"/>
<dbReference type="NCBIfam" id="TIGR00612">
    <property type="entry name" value="ispG_gcpE"/>
    <property type="match status" value="1"/>
</dbReference>
<dbReference type="RefSeq" id="WP_145079855.1">
    <property type="nucleotide sequence ID" value="NZ_VLKH01000002.1"/>
</dbReference>
<sequence>MDTITRRQSKKVMCGDVQIGGGAKIPVQSMTNTFTKDVQSTVNQILGLEETGCEIIRVAVADAEDAEAIKEIKKQIHIPIVADIHFDYRLALKSIENGIDKLRINPGNIGSIDRVQKIVEMAKPRNIPIRIGVNAGSIHKEILKKYNGVPTSEGMVESALEHVKILEDLDYDNIVISMKGTDIKMTIEAYRSMAKKVDYPLHLGITHAGTLFEGSIRSAIGVGSLLADGIGDTLRISLTDDPREEVKVAREILKSLGLRNFGINYITCPTCGRTKIQLIELSKKIQEGLKNVDKPITVAIMGCAVNGPGEARQSDIGIAGGMGEALLFKKGEIIKKIKEEDIVNTLLDEIEKM</sequence>
<name>A0A562JGQ3_9FIRM</name>
<dbReference type="HAMAP" id="MF_00159">
    <property type="entry name" value="IspG"/>
    <property type="match status" value="1"/>
</dbReference>
<dbReference type="SUPFAM" id="SSF56014">
    <property type="entry name" value="Nitrite and sulphite reductase 4Fe-4S domain-like"/>
    <property type="match status" value="1"/>
</dbReference>
<dbReference type="Pfam" id="PF04551">
    <property type="entry name" value="GcpE"/>
    <property type="match status" value="1"/>
</dbReference>
<dbReference type="GO" id="GO:0051539">
    <property type="term" value="F:4 iron, 4 sulfur cluster binding"/>
    <property type="evidence" value="ECO:0007669"/>
    <property type="project" value="UniProtKB-UniRule"/>
</dbReference>
<dbReference type="Gene3D" id="3.20.20.20">
    <property type="entry name" value="Dihydropteroate synthase-like"/>
    <property type="match status" value="1"/>
</dbReference>
<dbReference type="GO" id="GO:0019288">
    <property type="term" value="P:isopentenyl diphosphate biosynthetic process, methylerythritol 4-phosphate pathway"/>
    <property type="evidence" value="ECO:0007669"/>
    <property type="project" value="UniProtKB-UniRule"/>
</dbReference>
<dbReference type="AlphaFoldDB" id="A0A562JGQ3"/>
<dbReference type="InterPro" id="IPR016425">
    <property type="entry name" value="IspG_bac"/>
</dbReference>
<dbReference type="GO" id="GO:0005506">
    <property type="term" value="F:iron ion binding"/>
    <property type="evidence" value="ECO:0007669"/>
    <property type="project" value="InterPro"/>
</dbReference>
<keyword evidence="6 7" id="KW-0414">Isoprene biosynthesis</keyword>
<dbReference type="Gene3D" id="3.30.413.10">
    <property type="entry name" value="Sulfite Reductase Hemoprotein, domain 1"/>
    <property type="match status" value="1"/>
</dbReference>
<evidence type="ECO:0000256" key="4">
    <source>
        <dbReference type="ARBA" id="ARBA00023004"/>
    </source>
</evidence>
<comment type="catalytic activity">
    <reaction evidence="7">
        <text>(2E)-4-hydroxy-3-methylbut-2-enyl diphosphate + oxidized [flavodoxin] + H2O + 2 H(+) = 2-C-methyl-D-erythritol 2,4-cyclic diphosphate + reduced [flavodoxin]</text>
        <dbReference type="Rhea" id="RHEA:43604"/>
        <dbReference type="Rhea" id="RHEA-COMP:10622"/>
        <dbReference type="Rhea" id="RHEA-COMP:10623"/>
        <dbReference type="ChEBI" id="CHEBI:15377"/>
        <dbReference type="ChEBI" id="CHEBI:15378"/>
        <dbReference type="ChEBI" id="CHEBI:57618"/>
        <dbReference type="ChEBI" id="CHEBI:58210"/>
        <dbReference type="ChEBI" id="CHEBI:58483"/>
        <dbReference type="ChEBI" id="CHEBI:128753"/>
        <dbReference type="EC" id="1.17.7.3"/>
    </reaction>
</comment>
<feature type="binding site" evidence="7">
    <location>
        <position position="268"/>
    </location>
    <ligand>
        <name>[4Fe-4S] cluster</name>
        <dbReference type="ChEBI" id="CHEBI:49883"/>
    </ligand>
</feature>
<evidence type="ECO:0000313" key="10">
    <source>
        <dbReference type="EMBL" id="TWH82330.1"/>
    </source>
</evidence>
<evidence type="ECO:0000256" key="6">
    <source>
        <dbReference type="ARBA" id="ARBA00023229"/>
    </source>
</evidence>
<comment type="similarity">
    <text evidence="7">Belongs to the IspG family.</text>
</comment>
<comment type="pathway">
    <text evidence="7">Isoprenoid biosynthesis; isopentenyl diphosphate biosynthesis via DXP pathway; isopentenyl diphosphate from 1-deoxy-D-xylulose 5-phosphate: step 5/6.</text>
</comment>
<gene>
    <name evidence="7" type="primary">ispG</name>
    <name evidence="10" type="ORF">LY60_00628</name>
</gene>
<comment type="cofactor">
    <cofactor evidence="7">
        <name>[4Fe-4S] cluster</name>
        <dbReference type="ChEBI" id="CHEBI:49883"/>
    </cofactor>
    <text evidence="7">Binds 1 [4Fe-4S] cluster.</text>
</comment>
<keyword evidence="3 7" id="KW-0560">Oxidoreductase</keyword>
<feature type="domain" description="IspG C-terminal" evidence="9">
    <location>
        <begin position="264"/>
        <end position="352"/>
    </location>
</feature>
<keyword evidence="1 7" id="KW-0004">4Fe-4S</keyword>
<dbReference type="InterPro" id="IPR058578">
    <property type="entry name" value="IspG_TIM"/>
</dbReference>
<evidence type="ECO:0000259" key="8">
    <source>
        <dbReference type="Pfam" id="PF04551"/>
    </source>
</evidence>
<keyword evidence="2 7" id="KW-0479">Metal-binding</keyword>
<dbReference type="PIRSF" id="PIRSF004640">
    <property type="entry name" value="IspG"/>
    <property type="match status" value="1"/>
</dbReference>
<dbReference type="GO" id="GO:0046429">
    <property type="term" value="F:4-hydroxy-3-methylbut-2-en-1-yl diphosphate synthase activity (ferredoxin)"/>
    <property type="evidence" value="ECO:0007669"/>
    <property type="project" value="UniProtKB-UniRule"/>
</dbReference>